<dbReference type="GO" id="GO:0016787">
    <property type="term" value="F:hydrolase activity"/>
    <property type="evidence" value="ECO:0007669"/>
    <property type="project" value="UniProtKB-KW"/>
</dbReference>
<dbReference type="Pfam" id="PF20736">
    <property type="entry name" value="Glyco_hydro127M"/>
    <property type="match status" value="1"/>
</dbReference>
<keyword evidence="6" id="KW-1185">Reference proteome</keyword>
<dbReference type="PANTHER" id="PTHR31151:SF0">
    <property type="entry name" value="PROLINE-TRNA LIGASE (DUF1680)"/>
    <property type="match status" value="1"/>
</dbReference>
<dbReference type="Proteomes" id="UP000325372">
    <property type="component" value="Unassembled WGS sequence"/>
</dbReference>
<dbReference type="GO" id="GO:0005975">
    <property type="term" value="P:carbohydrate metabolic process"/>
    <property type="evidence" value="ECO:0007669"/>
    <property type="project" value="InterPro"/>
</dbReference>
<dbReference type="InterPro" id="IPR032275">
    <property type="entry name" value="DUF4986"/>
</dbReference>
<dbReference type="InterPro" id="IPR008928">
    <property type="entry name" value="6-hairpin_glycosidase_sf"/>
</dbReference>
<comment type="caution">
    <text evidence="5">The sequence shown here is derived from an EMBL/GenBank/DDBJ whole genome shotgun (WGS) entry which is preliminary data.</text>
</comment>
<feature type="domain" description="DUF4986" evidence="2">
    <location>
        <begin position="554"/>
        <end position="631"/>
    </location>
</feature>
<dbReference type="InterPro" id="IPR012878">
    <property type="entry name" value="Beta-AFase-like_GH127_cat"/>
</dbReference>
<feature type="domain" description="Glycoside hydrolase GH146 substrate-binding" evidence="3">
    <location>
        <begin position="656"/>
        <end position="788"/>
    </location>
</feature>
<dbReference type="InterPro" id="IPR046544">
    <property type="entry name" value="GH146_SB_dom"/>
</dbReference>
<accession>A0A5N0T6L5</accession>
<protein>
    <submittedName>
        <fullName evidence="5">Glycosyl hydrolase</fullName>
    </submittedName>
</protein>
<evidence type="ECO:0000259" key="3">
    <source>
        <dbReference type="Pfam" id="PF20620"/>
    </source>
</evidence>
<dbReference type="InterPro" id="IPR049046">
    <property type="entry name" value="Beta-AFase-like_GH127_middle"/>
</dbReference>
<proteinExistence type="predicted"/>
<evidence type="ECO:0000313" key="5">
    <source>
        <dbReference type="EMBL" id="KAA9130512.1"/>
    </source>
</evidence>
<evidence type="ECO:0000259" key="1">
    <source>
        <dbReference type="Pfam" id="PF07944"/>
    </source>
</evidence>
<dbReference type="RefSeq" id="WP_150864816.1">
    <property type="nucleotide sequence ID" value="NZ_VYXP01000007.1"/>
</dbReference>
<dbReference type="Pfam" id="PF16375">
    <property type="entry name" value="DUF4986"/>
    <property type="match status" value="1"/>
</dbReference>
<dbReference type="Pfam" id="PF20620">
    <property type="entry name" value="DUF6805"/>
    <property type="match status" value="1"/>
</dbReference>
<evidence type="ECO:0000259" key="4">
    <source>
        <dbReference type="Pfam" id="PF20736"/>
    </source>
</evidence>
<dbReference type="SUPFAM" id="SSF48208">
    <property type="entry name" value="Six-hairpin glycosidases"/>
    <property type="match status" value="1"/>
</dbReference>
<keyword evidence="5" id="KW-0378">Hydrolase</keyword>
<dbReference type="EMBL" id="VYXP01000007">
    <property type="protein sequence ID" value="KAA9130512.1"/>
    <property type="molecule type" value="Genomic_DNA"/>
</dbReference>
<reference evidence="5 6" key="1">
    <citation type="submission" date="2019-09" db="EMBL/GenBank/DDBJ databases">
        <title>Wenzhouxiangella sp. Genome sequencing and assembly.</title>
        <authorList>
            <person name="Zhang R."/>
        </authorList>
    </citation>
    <scope>NUCLEOTIDE SEQUENCE [LARGE SCALE GENOMIC DNA]</scope>
    <source>
        <strain evidence="5 6">W260</strain>
    </source>
</reference>
<feature type="domain" description="Non-reducing end beta-L-arabinofuranosidase-like GH127 middle" evidence="4">
    <location>
        <begin position="425"/>
        <end position="518"/>
    </location>
</feature>
<gene>
    <name evidence="5" type="ORF">F3N42_12530</name>
</gene>
<organism evidence="5 6">
    <name type="scientific">Marinihelvus fidelis</name>
    <dbReference type="NCBI Taxonomy" id="2613842"/>
    <lineage>
        <taxon>Bacteria</taxon>
        <taxon>Pseudomonadati</taxon>
        <taxon>Pseudomonadota</taxon>
        <taxon>Gammaproteobacteria</taxon>
        <taxon>Chromatiales</taxon>
        <taxon>Wenzhouxiangellaceae</taxon>
        <taxon>Marinihelvus</taxon>
    </lineage>
</organism>
<evidence type="ECO:0000259" key="2">
    <source>
        <dbReference type="Pfam" id="PF16375"/>
    </source>
</evidence>
<feature type="domain" description="Non-reducing end beta-L-arabinofuranosidase-like GH127 catalytic" evidence="1">
    <location>
        <begin position="30"/>
        <end position="411"/>
    </location>
</feature>
<evidence type="ECO:0000313" key="6">
    <source>
        <dbReference type="Proteomes" id="UP000325372"/>
    </source>
</evidence>
<dbReference type="Pfam" id="PF07944">
    <property type="entry name" value="Beta-AFase-like_GH127_cat"/>
    <property type="match status" value="1"/>
</dbReference>
<dbReference type="AlphaFoldDB" id="A0A5N0T6L5"/>
<dbReference type="PANTHER" id="PTHR31151">
    <property type="entry name" value="PROLINE-TRNA LIGASE (DUF1680)"/>
    <property type="match status" value="1"/>
</dbReference>
<sequence>MRGLLLGLLCPFTLTPSLLLADVSYFLLDQVRLLDGPFKAAQDRNIDYLLALEPDRLLAPYLREAGLEPKAPTYGNWEGSGLDGHIGGHYVSALALAVAATGRDDMRQRLDYMLTELKRAQDANGDGYIGGVPESNRLWGEIRRGDINADLFSLNGGWVPWYNIHKTFAGLRDAYLYTDSPLAREMLIDWADWAAALVEELSDEQVQAMLRSEHGGPNEVFADVYAITGDEKYLALARRFSHRLILDPLLAEEDQLTGLHANTQIPKVIGYQRVAEVANDDDWHDAATFFWDTVVNGRSIAIGGNSVREHFNPRDDFSSMIEDIEGPETCNTYNMLRLTRQLFGAEPQMRYADYYERALYNHILGSQDPQTGGLVYFTPMRPQHYRVYSQPDQAMWCCVGSGIENHVKYGEFIYAHDDDGNEHKLLVNLFIPSRLEWPEQGVVIRQETRFPDESATRLVFETDAAITLALRYPTWATATQRELQVNGEPVTVYAAPGEYIDLKRTWKAGDTVTLALPMKAHLEPLPDGSPWNAVLYGPIVLSAPVDPFEDETLDFLADDSRMGHIAAGAQCPLEESPMLVTGAGGLPEALQRLPGDELRFQAPGAIEPKEYAGLELIPFFRVHRTRYMVYWPSGTPSELQAMMTRNAYAEAARLALLDATIDSVNPGEQQPEAEHDLEGEGMDAGVNFNRHWRHATGWFGYRLADPENEARWLRITYWGADAGRSFSILLNGEKVAAVTLKGEHGAVFHDVDYPIPDTARAAADGEYTLRFEAAKGSIAGGIYGVRLLSSIPD</sequence>
<name>A0A5N0T6L5_9GAMM</name>